<gene>
    <name evidence="4" type="ORF">AURANDRAFT_15731</name>
</gene>
<dbReference type="PANTHER" id="PTHR24171">
    <property type="entry name" value="ANKYRIN REPEAT DOMAIN-CONTAINING PROTEIN 39-RELATED"/>
    <property type="match status" value="1"/>
</dbReference>
<dbReference type="EMBL" id="GL833130">
    <property type="protein sequence ID" value="EGB07774.1"/>
    <property type="molecule type" value="Genomic_DNA"/>
</dbReference>
<dbReference type="KEGG" id="aaf:AURANDRAFT_15731"/>
<organism evidence="5">
    <name type="scientific">Aureococcus anophagefferens</name>
    <name type="common">Harmful bloom alga</name>
    <dbReference type="NCBI Taxonomy" id="44056"/>
    <lineage>
        <taxon>Eukaryota</taxon>
        <taxon>Sar</taxon>
        <taxon>Stramenopiles</taxon>
        <taxon>Ochrophyta</taxon>
        <taxon>Pelagophyceae</taxon>
        <taxon>Pelagomonadales</taxon>
        <taxon>Pelagomonadaceae</taxon>
        <taxon>Aureococcus</taxon>
    </lineage>
</organism>
<dbReference type="PANTHER" id="PTHR24171:SF8">
    <property type="entry name" value="BRCA1-ASSOCIATED RING DOMAIN PROTEIN 1"/>
    <property type="match status" value="1"/>
</dbReference>
<proteinExistence type="predicted"/>
<dbReference type="PROSITE" id="PS50297">
    <property type="entry name" value="ANK_REP_REGION"/>
    <property type="match status" value="2"/>
</dbReference>
<evidence type="ECO:0000256" key="1">
    <source>
        <dbReference type="ARBA" id="ARBA00022737"/>
    </source>
</evidence>
<dbReference type="OMA" id="ADFENEC"/>
<evidence type="ECO:0000313" key="5">
    <source>
        <dbReference type="Proteomes" id="UP000002729"/>
    </source>
</evidence>
<feature type="non-terminal residue" evidence="4">
    <location>
        <position position="1"/>
    </location>
</feature>
<dbReference type="SMART" id="SM00248">
    <property type="entry name" value="ANK"/>
    <property type="match status" value="3"/>
</dbReference>
<dbReference type="OrthoDB" id="188462at2759"/>
<dbReference type="GeneID" id="20218542"/>
<dbReference type="InParanoid" id="F0YB39"/>
<dbReference type="SUPFAM" id="SSF48403">
    <property type="entry name" value="Ankyrin repeat"/>
    <property type="match status" value="1"/>
</dbReference>
<dbReference type="InterPro" id="IPR036770">
    <property type="entry name" value="Ankyrin_rpt-contain_sf"/>
</dbReference>
<dbReference type="RefSeq" id="XP_009037755.1">
    <property type="nucleotide sequence ID" value="XM_009039507.1"/>
</dbReference>
<feature type="repeat" description="ANK" evidence="3">
    <location>
        <begin position="70"/>
        <end position="99"/>
    </location>
</feature>
<sequence length="99" mass="10272">DQLSKSLLHVAAETGDVPMVKALLAVGASADFENECGWTALQYASGNGHAECCIGHLLKCGARIDRKSDDGLSALHHAAESGAKLDVECLIRAGANVNL</sequence>
<dbReference type="Proteomes" id="UP000002729">
    <property type="component" value="Unassembled WGS sequence"/>
</dbReference>
<dbReference type="AlphaFoldDB" id="F0YB39"/>
<dbReference type="GO" id="GO:0085020">
    <property type="term" value="P:protein K6-linked ubiquitination"/>
    <property type="evidence" value="ECO:0007669"/>
    <property type="project" value="TreeGrafter"/>
</dbReference>
<dbReference type="Gene3D" id="1.25.40.20">
    <property type="entry name" value="Ankyrin repeat-containing domain"/>
    <property type="match status" value="1"/>
</dbReference>
<dbReference type="InterPro" id="IPR002110">
    <property type="entry name" value="Ankyrin_rpt"/>
</dbReference>
<accession>F0YB39</accession>
<protein>
    <submittedName>
        <fullName evidence="4">Uncharacterized protein</fullName>
    </submittedName>
</protein>
<dbReference type="GO" id="GO:0004842">
    <property type="term" value="F:ubiquitin-protein transferase activity"/>
    <property type="evidence" value="ECO:0007669"/>
    <property type="project" value="TreeGrafter"/>
</dbReference>
<evidence type="ECO:0000313" key="4">
    <source>
        <dbReference type="EMBL" id="EGB07774.1"/>
    </source>
</evidence>
<feature type="non-terminal residue" evidence="4">
    <location>
        <position position="99"/>
    </location>
</feature>
<dbReference type="PROSITE" id="PS50088">
    <property type="entry name" value="ANK_REPEAT"/>
    <property type="match status" value="3"/>
</dbReference>
<name>F0YB39_AURAN</name>
<keyword evidence="1" id="KW-0677">Repeat</keyword>
<keyword evidence="5" id="KW-1185">Reference proteome</keyword>
<dbReference type="Pfam" id="PF12796">
    <property type="entry name" value="Ank_2"/>
    <property type="match status" value="1"/>
</dbReference>
<reference evidence="4 5" key="1">
    <citation type="journal article" date="2011" name="Proc. Natl. Acad. Sci. U.S.A.">
        <title>Niche of harmful alga Aureococcus anophagefferens revealed through ecogenomics.</title>
        <authorList>
            <person name="Gobler C.J."/>
            <person name="Berry D.L."/>
            <person name="Dyhrman S.T."/>
            <person name="Wilhelm S.W."/>
            <person name="Salamov A."/>
            <person name="Lobanov A.V."/>
            <person name="Zhang Y."/>
            <person name="Collier J.L."/>
            <person name="Wurch L.L."/>
            <person name="Kustka A.B."/>
            <person name="Dill B.D."/>
            <person name="Shah M."/>
            <person name="VerBerkmoes N.C."/>
            <person name="Kuo A."/>
            <person name="Terry A."/>
            <person name="Pangilinan J."/>
            <person name="Lindquist E.A."/>
            <person name="Lucas S."/>
            <person name="Paulsen I.T."/>
            <person name="Hattenrath-Lehmann T.K."/>
            <person name="Talmage S.C."/>
            <person name="Walker E.A."/>
            <person name="Koch F."/>
            <person name="Burson A.M."/>
            <person name="Marcoval M.A."/>
            <person name="Tang Y.Z."/>
            <person name="Lecleir G.R."/>
            <person name="Coyne K.J."/>
            <person name="Berg G.M."/>
            <person name="Bertrand E.M."/>
            <person name="Saito M.A."/>
            <person name="Gladyshev V.N."/>
            <person name="Grigoriev I.V."/>
        </authorList>
    </citation>
    <scope>NUCLEOTIDE SEQUENCE [LARGE SCALE GENOMIC DNA]</scope>
    <source>
        <strain evidence="5">CCMP 1984</strain>
    </source>
</reference>
<keyword evidence="2 3" id="KW-0040">ANK repeat</keyword>
<evidence type="ECO:0000256" key="3">
    <source>
        <dbReference type="PROSITE-ProRule" id="PRU00023"/>
    </source>
</evidence>
<dbReference type="PRINTS" id="PR01415">
    <property type="entry name" value="ANKYRIN"/>
</dbReference>
<feature type="repeat" description="ANK" evidence="3">
    <location>
        <begin position="36"/>
        <end position="69"/>
    </location>
</feature>
<feature type="repeat" description="ANK" evidence="3">
    <location>
        <begin position="3"/>
        <end position="35"/>
    </location>
</feature>
<evidence type="ECO:0000256" key="2">
    <source>
        <dbReference type="ARBA" id="ARBA00023043"/>
    </source>
</evidence>